<feature type="transmembrane region" description="Helical" evidence="3">
    <location>
        <begin position="122"/>
        <end position="143"/>
    </location>
</feature>
<sequence>MRSTYAERFSRFCLGLLAAALLLWLLRVGVPGDLPAGGVSLKTGQPVLVVLRPALAATLGNAAAAVLYALPAALLLGVPAGLRPESPVDRVLQAPAVALMGVPAYAAGILGVWLVMSGPLGGVSLSAAANGALTVVLVGWLARAVRDGLAGAREDGLPLSPARALAAVLGRILQQTGNILVLTMAAWFVARGPGAGLLGQVAGASANRDFPVLQAGLWALVGCGLAGHLAGDLLVTAAGTRRAAGRPSRGWLAVGVLLVLVLFAAALPGGAPGVAPANLQARLLPPGSEGLVLGTDQLGRDLLSRIGEAARTSLAVAGGALAVAALGGAVVAGIGLAAGKRGRTLLAPRVAVPGLLGPLLAGMTLPGLLTGALTPRSSIFAFMLALGLASVPAAAWAFRRFGAAPRQQWPALLGLLTLTLAQILLTEFTLSFLGFGLGAPLESLGRLAGDALPLIRTAPHLLWGVLPGAAGLIGLFLTGHALLDAAPDEE</sequence>
<accession>A0ABS4JP70</accession>
<dbReference type="PANTHER" id="PTHR43386">
    <property type="entry name" value="OLIGOPEPTIDE TRANSPORT SYSTEM PERMEASE PROTEIN APPC"/>
    <property type="match status" value="1"/>
</dbReference>
<comment type="caution">
    <text evidence="4">The sequence shown here is derived from an EMBL/GenBank/DDBJ whole genome shotgun (WGS) entry which is preliminary data.</text>
</comment>
<organism evidence="4 5">
    <name type="scientific">Symbiobacterium terraclitae</name>
    <dbReference type="NCBI Taxonomy" id="557451"/>
    <lineage>
        <taxon>Bacteria</taxon>
        <taxon>Bacillati</taxon>
        <taxon>Bacillota</taxon>
        <taxon>Clostridia</taxon>
        <taxon>Eubacteriales</taxon>
        <taxon>Symbiobacteriaceae</taxon>
        <taxon>Symbiobacterium</taxon>
    </lineage>
</organism>
<reference evidence="4 5" key="1">
    <citation type="submission" date="2021-03" db="EMBL/GenBank/DDBJ databases">
        <title>Genomic Encyclopedia of Type Strains, Phase IV (KMG-IV): sequencing the most valuable type-strain genomes for metagenomic binning, comparative biology and taxonomic classification.</title>
        <authorList>
            <person name="Goeker M."/>
        </authorList>
    </citation>
    <scope>NUCLEOTIDE SEQUENCE [LARGE SCALE GENOMIC DNA]</scope>
    <source>
        <strain evidence="4 5">DSM 27138</strain>
    </source>
</reference>
<feature type="transmembrane region" description="Helical" evidence="3">
    <location>
        <begin position="350"/>
        <end position="373"/>
    </location>
</feature>
<evidence type="ECO:0000256" key="3">
    <source>
        <dbReference type="SAM" id="Phobius"/>
    </source>
</evidence>
<dbReference type="InterPro" id="IPR050366">
    <property type="entry name" value="BP-dependent_transpt_permease"/>
</dbReference>
<dbReference type="EMBL" id="JAGGLG010000004">
    <property type="protein sequence ID" value="MBP2017317.1"/>
    <property type="molecule type" value="Genomic_DNA"/>
</dbReference>
<dbReference type="RefSeq" id="WP_209465466.1">
    <property type="nucleotide sequence ID" value="NZ_JAGGLG010000004.1"/>
</dbReference>
<feature type="transmembrane region" description="Helical" evidence="3">
    <location>
        <begin position="55"/>
        <end position="82"/>
    </location>
</feature>
<keyword evidence="3" id="KW-1133">Transmembrane helix</keyword>
<name>A0ABS4JP70_9FIRM</name>
<feature type="transmembrane region" description="Helical" evidence="3">
    <location>
        <begin position="164"/>
        <end position="190"/>
    </location>
</feature>
<feature type="transmembrane region" description="Helical" evidence="3">
    <location>
        <begin position="250"/>
        <end position="271"/>
    </location>
</feature>
<feature type="transmembrane region" description="Helical" evidence="3">
    <location>
        <begin position="217"/>
        <end position="238"/>
    </location>
</feature>
<keyword evidence="2" id="KW-0813">Transport</keyword>
<feature type="transmembrane region" description="Helical" evidence="3">
    <location>
        <begin position="461"/>
        <end position="483"/>
    </location>
</feature>
<feature type="transmembrane region" description="Helical" evidence="3">
    <location>
        <begin position="410"/>
        <end position="441"/>
    </location>
</feature>
<evidence type="ECO:0000256" key="2">
    <source>
        <dbReference type="ARBA" id="ARBA00022448"/>
    </source>
</evidence>
<dbReference type="PANTHER" id="PTHR43386:SF1">
    <property type="entry name" value="D,D-DIPEPTIDE TRANSPORT SYSTEM PERMEASE PROTEIN DDPC-RELATED"/>
    <property type="match status" value="1"/>
</dbReference>
<evidence type="ECO:0000256" key="1">
    <source>
        <dbReference type="ARBA" id="ARBA00004651"/>
    </source>
</evidence>
<keyword evidence="3" id="KW-0472">Membrane</keyword>
<feature type="transmembrane region" description="Helical" evidence="3">
    <location>
        <begin position="314"/>
        <end position="338"/>
    </location>
</feature>
<feature type="transmembrane region" description="Helical" evidence="3">
    <location>
        <begin position="94"/>
        <end position="116"/>
    </location>
</feature>
<proteinExistence type="predicted"/>
<evidence type="ECO:0000313" key="4">
    <source>
        <dbReference type="EMBL" id="MBP2017317.1"/>
    </source>
</evidence>
<comment type="subcellular location">
    <subcellularLocation>
        <location evidence="1">Cell membrane</location>
        <topology evidence="1">Multi-pass membrane protein</topology>
    </subcellularLocation>
</comment>
<keyword evidence="5" id="KW-1185">Reference proteome</keyword>
<keyword evidence="3" id="KW-0812">Transmembrane</keyword>
<dbReference type="Proteomes" id="UP001519289">
    <property type="component" value="Unassembled WGS sequence"/>
</dbReference>
<protein>
    <submittedName>
        <fullName evidence="4">ABC-type dipeptide/oligopeptide/nickel transport system permease subunit</fullName>
    </submittedName>
</protein>
<feature type="transmembrane region" description="Helical" evidence="3">
    <location>
        <begin position="379"/>
        <end position="398"/>
    </location>
</feature>
<evidence type="ECO:0000313" key="5">
    <source>
        <dbReference type="Proteomes" id="UP001519289"/>
    </source>
</evidence>
<gene>
    <name evidence="4" type="ORF">J2Z79_000700</name>
</gene>